<feature type="compositionally biased region" description="Polar residues" evidence="2">
    <location>
        <begin position="1"/>
        <end position="12"/>
    </location>
</feature>
<dbReference type="Pfam" id="PF21234">
    <property type="entry name" value="Phosphatase-like_N"/>
    <property type="match status" value="1"/>
</dbReference>
<keyword evidence="5" id="KW-1185">Reference proteome</keyword>
<feature type="region of interest" description="Disordered" evidence="2">
    <location>
        <begin position="1"/>
        <end position="29"/>
    </location>
</feature>
<evidence type="ECO:0000259" key="3">
    <source>
        <dbReference type="SMART" id="SM00226"/>
    </source>
</evidence>
<proteinExistence type="predicted"/>
<reference evidence="4 5" key="1">
    <citation type="submission" date="2016-10" db="EMBL/GenBank/DDBJ databases">
        <authorList>
            <person name="de Groot N.N."/>
        </authorList>
    </citation>
    <scope>NUCLEOTIDE SEQUENCE [LARGE SCALE GENOMIC DNA]</scope>
    <source>
        <strain evidence="4 5">CGMCC 1.7054</strain>
    </source>
</reference>
<dbReference type="Pfam" id="PF01451">
    <property type="entry name" value="LMWPc"/>
    <property type="match status" value="1"/>
</dbReference>
<dbReference type="SMART" id="SM00226">
    <property type="entry name" value="LMWPc"/>
    <property type="match status" value="1"/>
</dbReference>
<evidence type="ECO:0000256" key="1">
    <source>
        <dbReference type="ARBA" id="ARBA00022849"/>
    </source>
</evidence>
<dbReference type="AlphaFoldDB" id="A0A1I7MPY9"/>
<name>A0A1I7MPY9_9MICC</name>
<dbReference type="GO" id="GO:0046685">
    <property type="term" value="P:response to arsenic-containing substance"/>
    <property type="evidence" value="ECO:0007669"/>
    <property type="project" value="UniProtKB-KW"/>
</dbReference>
<dbReference type="PANTHER" id="PTHR43428">
    <property type="entry name" value="ARSENATE REDUCTASE"/>
    <property type="match status" value="1"/>
</dbReference>
<gene>
    <name evidence="4" type="ORF">SAMN04487966_10944</name>
</gene>
<dbReference type="OrthoDB" id="9799372at2"/>
<evidence type="ECO:0000313" key="4">
    <source>
        <dbReference type="EMBL" id="SFV23974.1"/>
    </source>
</evidence>
<dbReference type="Gene3D" id="3.40.50.2300">
    <property type="match status" value="1"/>
</dbReference>
<dbReference type="NCBIfam" id="NF046112">
    <property type="entry name" value="MSMEG_6209_Nter"/>
    <property type="match status" value="1"/>
</dbReference>
<organism evidence="4 5">
    <name type="scientific">Micrococcus terreus</name>
    <dbReference type="NCBI Taxonomy" id="574650"/>
    <lineage>
        <taxon>Bacteria</taxon>
        <taxon>Bacillati</taxon>
        <taxon>Actinomycetota</taxon>
        <taxon>Actinomycetes</taxon>
        <taxon>Micrococcales</taxon>
        <taxon>Micrococcaceae</taxon>
        <taxon>Micrococcus</taxon>
    </lineage>
</organism>
<dbReference type="Gene3D" id="1.10.8.1060">
    <property type="entry name" value="Corynebacterium glutamicum thioredoxin-dependent arsenate reductase, N-terminal domain"/>
    <property type="match status" value="1"/>
</dbReference>
<dbReference type="PANTHER" id="PTHR43428:SF1">
    <property type="entry name" value="ARSENATE REDUCTASE"/>
    <property type="match status" value="1"/>
</dbReference>
<keyword evidence="1" id="KW-0059">Arsenical resistance</keyword>
<dbReference type="Proteomes" id="UP000198881">
    <property type="component" value="Unassembled WGS sequence"/>
</dbReference>
<evidence type="ECO:0000313" key="5">
    <source>
        <dbReference type="Proteomes" id="UP000198881"/>
    </source>
</evidence>
<dbReference type="STRING" id="574650.SAMN04487966_10944"/>
<protein>
    <submittedName>
        <fullName evidence="4">Protein-tyrosine-phosphatase</fullName>
    </submittedName>
</protein>
<accession>A0A1I7MPY9</accession>
<evidence type="ECO:0000256" key="2">
    <source>
        <dbReference type="SAM" id="MobiDB-lite"/>
    </source>
</evidence>
<dbReference type="RefSeq" id="WP_091698322.1">
    <property type="nucleotide sequence ID" value="NZ_FPCG01000009.1"/>
</dbReference>
<dbReference type="InterPro" id="IPR036196">
    <property type="entry name" value="Ptyr_pPase_sf"/>
</dbReference>
<dbReference type="EMBL" id="FPCG01000009">
    <property type="protein sequence ID" value="SFV23974.1"/>
    <property type="molecule type" value="Genomic_DNA"/>
</dbReference>
<feature type="domain" description="Phosphotyrosine protein phosphatase I" evidence="3">
    <location>
        <begin position="103"/>
        <end position="227"/>
    </location>
</feature>
<dbReference type="InterPro" id="IPR048716">
    <property type="entry name" value="Phosphatase-like_N"/>
</dbReference>
<dbReference type="SUPFAM" id="SSF52788">
    <property type="entry name" value="Phosphotyrosine protein phosphatases I"/>
    <property type="match status" value="1"/>
</dbReference>
<sequence length="250" mass="27013">MTETTDQNTGQPQVGAEEPRGLNTGGNPIVQNHVMERVVAELTEKWGELLDHGRIRATALEAYQEMDRTARIKTFLPTHAARLGDDRLHAYAVAEGLIEAPLPKVLFVCPSNTGRSQIAAALMGRQNSVAVRSGGITPGGHLHHRAVEALNERGIDLSEMYPKSLTEDVLRAAEYVVAIDTAGDLPDVHGATVISWTDVPKLTDKPIEEVRQIVDLIEDKVRALSEDLVGLKSHSQAAAAQSRDGQALVA</sequence>
<dbReference type="InterPro" id="IPR023485">
    <property type="entry name" value="Ptyr_pPase"/>
</dbReference>